<keyword evidence="4" id="KW-0539">Nucleus</keyword>
<feature type="domain" description="Metallo-beta-lactamase" evidence="7">
    <location>
        <begin position="3"/>
        <end position="144"/>
    </location>
</feature>
<dbReference type="GO" id="GO:0006398">
    <property type="term" value="P:mRNA 3'-end processing by stem-loop binding and cleavage"/>
    <property type="evidence" value="ECO:0007669"/>
    <property type="project" value="InterPro"/>
</dbReference>
<dbReference type="STRING" id="46835.A0A504YCZ7"/>
<keyword evidence="4" id="KW-0507">mRNA processing</keyword>
<evidence type="ECO:0000313" key="9">
    <source>
        <dbReference type="Proteomes" id="UP000316759"/>
    </source>
</evidence>
<feature type="compositionally biased region" description="Low complexity" evidence="5">
    <location>
        <begin position="991"/>
        <end position="1000"/>
    </location>
</feature>
<dbReference type="InterPro" id="IPR027075">
    <property type="entry name" value="CPSF2"/>
</dbReference>
<feature type="compositionally biased region" description="Acidic residues" evidence="5">
    <location>
        <begin position="1001"/>
        <end position="1022"/>
    </location>
</feature>
<dbReference type="CDD" id="cd16293">
    <property type="entry name" value="CPSF2-like_MBL-fold"/>
    <property type="match status" value="1"/>
</dbReference>
<accession>A0A504YCZ7</accession>
<keyword evidence="9" id="KW-1185">Reference proteome</keyword>
<dbReference type="Pfam" id="PF13299">
    <property type="entry name" value="CPSF100_C"/>
    <property type="match status" value="1"/>
</dbReference>
<keyword evidence="3" id="KW-0175">Coiled coil</keyword>
<evidence type="ECO:0000256" key="4">
    <source>
        <dbReference type="RuleBase" id="RU365006"/>
    </source>
</evidence>
<evidence type="ECO:0000256" key="1">
    <source>
        <dbReference type="ARBA" id="ARBA00005537"/>
    </source>
</evidence>
<organism evidence="8 9">
    <name type="scientific">Fasciola gigantica</name>
    <name type="common">Giant liver fluke</name>
    <dbReference type="NCBI Taxonomy" id="46835"/>
    <lineage>
        <taxon>Eukaryota</taxon>
        <taxon>Metazoa</taxon>
        <taxon>Spiralia</taxon>
        <taxon>Lophotrochozoa</taxon>
        <taxon>Platyhelminthes</taxon>
        <taxon>Trematoda</taxon>
        <taxon>Digenea</taxon>
        <taxon>Plagiorchiida</taxon>
        <taxon>Echinostomata</taxon>
        <taxon>Echinostomatoidea</taxon>
        <taxon>Fasciolidae</taxon>
        <taxon>Fasciola</taxon>
    </lineage>
</organism>
<dbReference type="GO" id="GO:0003723">
    <property type="term" value="F:RNA binding"/>
    <property type="evidence" value="ECO:0007669"/>
    <property type="project" value="UniProtKB-KW"/>
</dbReference>
<feature type="compositionally biased region" description="Basic and acidic residues" evidence="5">
    <location>
        <begin position="622"/>
        <end position="632"/>
    </location>
</feature>
<dbReference type="EMBL" id="SUNJ01010573">
    <property type="protein sequence ID" value="TPP59532.1"/>
    <property type="molecule type" value="Genomic_DNA"/>
</dbReference>
<protein>
    <recommendedName>
        <fullName evidence="4">Cleavage and polyadenylation specificity factor subunit 2</fullName>
    </recommendedName>
    <alternativeName>
        <fullName evidence="4">Cleavage and polyadenylation specificity factor 100 kDa subunit</fullName>
    </alternativeName>
</protein>
<dbReference type="InterPro" id="IPR008555">
    <property type="entry name" value="SIKE"/>
</dbReference>
<comment type="subcellular location">
    <subcellularLocation>
        <location evidence="4">Nucleus</location>
    </subcellularLocation>
</comment>
<keyword evidence="4" id="KW-0694">RNA-binding</keyword>
<evidence type="ECO:0000256" key="3">
    <source>
        <dbReference type="ARBA" id="ARBA00023054"/>
    </source>
</evidence>
<comment type="similarity">
    <text evidence="2 4">Belongs to the metallo-beta-lactamase superfamily. RNA-metabolizing metallo-beta-lactamase-like family. CPSF2/YSH1 subfamily.</text>
</comment>
<dbReference type="AlphaFoldDB" id="A0A504YCZ7"/>
<dbReference type="PANTHER" id="PTHR45922">
    <property type="entry name" value="CLEAVAGE AND POLYADENYLATION SPECIFICITY FACTOR SUBUNIT 2"/>
    <property type="match status" value="1"/>
</dbReference>
<dbReference type="PANTHER" id="PTHR45922:SF1">
    <property type="entry name" value="CLEAVAGE AND POLYADENYLATION SPECIFICITY FACTOR SUBUNIT 2"/>
    <property type="match status" value="1"/>
</dbReference>
<feature type="compositionally biased region" description="Basic and acidic residues" evidence="5">
    <location>
        <begin position="1023"/>
        <end position="1036"/>
    </location>
</feature>
<dbReference type="Gene3D" id="3.60.15.10">
    <property type="entry name" value="Ribonuclease Z/Hydroxyacylglutathione hydrolase-like"/>
    <property type="match status" value="1"/>
</dbReference>
<comment type="similarity">
    <text evidence="1">Belongs to the SIKE family.</text>
</comment>
<dbReference type="OrthoDB" id="64353at2759"/>
<dbReference type="InterPro" id="IPR036866">
    <property type="entry name" value="RibonucZ/Hydroxyglut_hydro"/>
</dbReference>
<evidence type="ECO:0000259" key="7">
    <source>
        <dbReference type="Pfam" id="PF16661"/>
    </source>
</evidence>
<proteinExistence type="inferred from homology"/>
<dbReference type="InterPro" id="IPR035639">
    <property type="entry name" value="CPSF2_MBL"/>
</dbReference>
<name>A0A504YCZ7_FASGI</name>
<evidence type="ECO:0000313" key="8">
    <source>
        <dbReference type="EMBL" id="TPP59532.1"/>
    </source>
</evidence>
<sequence>MKLSKWAKHVDAVLLSHQGIRHLGLLPYLVGSCGLKCPVYATTPVYKMGQLTLYDFFQSKYASQDFPTFNLDDVDAAFELVTQVKYQQTVNLHGRGQGICITPLPSGHTLGGTIWKLVKEDVDIVYAVDFNHKKERHLNGATFDACMRPHLLILDASNALYTHDSGLMAYGLAMLNFVTYNVVDFARSMVEWMSEKVVLATLADLSCGYSRQLFAEWADNDLNTVILTTRDICSPVPATGDNQNVPLLTRLIGLATGDPDAQNNLARSSTGTLILPFSLSQRLTVSQIERMENELPRLRNLAHPDVSDQVESSIDVPMMNDPISPGVTPREDGPSPPVREWPVHLSLYIVFIHFCFCSPVRDAAADGDQSTIGGNASHVSTEANVAHSEPMDTASENISVSPVKTTLTAVISSTGAASSLSAPHLERDVGASFGSRLLASTQLLTGRPPVAQVITGVPPPDWPLLTGSGSQLTFGRHQPGYDIYPGLHNHAGGQFFRMAKRTQLLFPQIDRKGRSDGEAMKRIVTGLRPQELILVGHNQAAVHHLASYCSDVMLLDPSLVHTPNPGDVIDCTKEGDIYQARMKDSLVSSLKFTKIRDYELAWVEATVSLDSQTSDHINNSESPEHDATVSPDELKTRTPLATDQLPVLNLPTCPAGPHKTVFVNEPKLSDVSTPFYFDVRSSLLAVIVQVLSHTACVFTFVILNNASLSPALHISITQCIIYFTKSKEASLSITDFSKRLSMHPRGQLILCLAAENKELEELRSENCTLLSSLMEHQAALDIIMSKYRGQISKLMRTNEVEDMIRNSFSSLTSLKNHSPDASEAPRFSDNLTTVANGVVTAQPVDGSERLTGRSMNPAIRRLIASTSATNPRLVNEKLATLAALALDISDQGDAYATELEGELHRLRSENAGLREMLAISSSFSNEVGITRPEDRKSSSSSTEASATNRTGAPPGPPHRPTNSDPDNWPFENPTDRSGGVSHFLNALKAHPFFPEEFVSSPEEDDDEEDAMTVGENNEELEVDIGRDTHMPKYSSE</sequence>
<dbReference type="InterPro" id="IPR001279">
    <property type="entry name" value="Metallo-B-lactamas"/>
</dbReference>
<comment type="caution">
    <text evidence="8">The sequence shown here is derived from an EMBL/GenBank/DDBJ whole genome shotgun (WGS) entry which is preliminary data.</text>
</comment>
<reference evidence="8 9" key="1">
    <citation type="submission" date="2019-04" db="EMBL/GenBank/DDBJ databases">
        <title>Annotation for the trematode Fasciola gigantica.</title>
        <authorList>
            <person name="Choi Y.-J."/>
        </authorList>
    </citation>
    <scope>NUCLEOTIDE SEQUENCE [LARGE SCALE GENOMIC DNA]</scope>
    <source>
        <strain evidence="8">Uganda_cow_1</strain>
    </source>
</reference>
<dbReference type="GO" id="GO:0005847">
    <property type="term" value="C:mRNA cleavage and polyadenylation specificity factor complex"/>
    <property type="evidence" value="ECO:0007669"/>
    <property type="project" value="InterPro"/>
</dbReference>
<feature type="compositionally biased region" description="Low complexity" evidence="5">
    <location>
        <begin position="938"/>
        <end position="947"/>
    </location>
</feature>
<feature type="region of interest" description="Disordered" evidence="5">
    <location>
        <begin position="928"/>
        <end position="1036"/>
    </location>
</feature>
<feature type="domain" description="Cleavage and polyadenylation specificity factor 2 C-terminal" evidence="6">
    <location>
        <begin position="581"/>
        <end position="671"/>
    </location>
</feature>
<feature type="region of interest" description="Disordered" evidence="5">
    <location>
        <begin position="613"/>
        <end position="632"/>
    </location>
</feature>
<dbReference type="Pfam" id="PF05769">
    <property type="entry name" value="SIKE"/>
    <property type="match status" value="1"/>
</dbReference>
<dbReference type="PROSITE" id="PS51257">
    <property type="entry name" value="PROKAR_LIPOPROTEIN"/>
    <property type="match status" value="1"/>
</dbReference>
<evidence type="ECO:0000259" key="6">
    <source>
        <dbReference type="Pfam" id="PF13299"/>
    </source>
</evidence>
<gene>
    <name evidence="8" type="ORF">FGIG_06814</name>
</gene>
<dbReference type="InterPro" id="IPR025069">
    <property type="entry name" value="Cpsf2_C"/>
</dbReference>
<dbReference type="Pfam" id="PF16661">
    <property type="entry name" value="Lactamase_B_6"/>
    <property type="match status" value="1"/>
</dbReference>
<dbReference type="SUPFAM" id="SSF56281">
    <property type="entry name" value="Metallo-hydrolase/oxidoreductase"/>
    <property type="match status" value="1"/>
</dbReference>
<dbReference type="Gene3D" id="3.40.50.10890">
    <property type="match status" value="1"/>
</dbReference>
<evidence type="ECO:0000256" key="2">
    <source>
        <dbReference type="ARBA" id="ARBA00010624"/>
    </source>
</evidence>
<evidence type="ECO:0000256" key="5">
    <source>
        <dbReference type="SAM" id="MobiDB-lite"/>
    </source>
</evidence>
<dbReference type="Proteomes" id="UP000316759">
    <property type="component" value="Unassembled WGS sequence"/>
</dbReference>